<feature type="domain" description="Major facilitator superfamily (MFS) profile" evidence="7">
    <location>
        <begin position="12"/>
        <end position="393"/>
    </location>
</feature>
<comment type="subcellular location">
    <subcellularLocation>
        <location evidence="1">Cell membrane</location>
        <topology evidence="1">Multi-pass membrane protein</topology>
    </subcellularLocation>
</comment>
<evidence type="ECO:0000256" key="5">
    <source>
        <dbReference type="ARBA" id="ARBA00023136"/>
    </source>
</evidence>
<dbReference type="PANTHER" id="PTHR23531:SF2">
    <property type="entry name" value="PERMEASE"/>
    <property type="match status" value="1"/>
</dbReference>
<reference evidence="8 9" key="1">
    <citation type="submission" date="2014-09" db="EMBL/GenBank/DDBJ databases">
        <title>Genome sequencing and annotation of Bacillus Okhensis strain Kh10-101T.</title>
        <authorList>
            <person name="Prakash J.S."/>
        </authorList>
    </citation>
    <scope>NUCLEOTIDE SEQUENCE [LARGE SCALE GENOMIC DNA]</scope>
    <source>
        <strain evidence="9">Kh10-101T</strain>
    </source>
</reference>
<feature type="transmembrane region" description="Helical" evidence="6">
    <location>
        <begin position="339"/>
        <end position="364"/>
    </location>
</feature>
<comment type="caution">
    <text evidence="8">The sequence shown here is derived from an EMBL/GenBank/DDBJ whole genome shotgun (WGS) entry which is preliminary data.</text>
</comment>
<evidence type="ECO:0000256" key="4">
    <source>
        <dbReference type="ARBA" id="ARBA00022989"/>
    </source>
</evidence>
<dbReference type="SUPFAM" id="SSF103473">
    <property type="entry name" value="MFS general substrate transporter"/>
    <property type="match status" value="1"/>
</dbReference>
<keyword evidence="4 6" id="KW-1133">Transmembrane helix</keyword>
<evidence type="ECO:0000259" key="7">
    <source>
        <dbReference type="PROSITE" id="PS50850"/>
    </source>
</evidence>
<feature type="transmembrane region" description="Helical" evidence="6">
    <location>
        <begin position="138"/>
        <end position="160"/>
    </location>
</feature>
<keyword evidence="9" id="KW-1185">Reference proteome</keyword>
<dbReference type="GO" id="GO:0005886">
    <property type="term" value="C:plasma membrane"/>
    <property type="evidence" value="ECO:0007669"/>
    <property type="project" value="UniProtKB-SubCell"/>
</dbReference>
<dbReference type="AlphaFoldDB" id="A0A0B0ILK5"/>
<organism evidence="8 9">
    <name type="scientific">Halalkalibacter okhensis</name>
    <dbReference type="NCBI Taxonomy" id="333138"/>
    <lineage>
        <taxon>Bacteria</taxon>
        <taxon>Bacillati</taxon>
        <taxon>Bacillota</taxon>
        <taxon>Bacilli</taxon>
        <taxon>Bacillales</taxon>
        <taxon>Bacillaceae</taxon>
        <taxon>Halalkalibacter</taxon>
    </lineage>
</organism>
<feature type="transmembrane region" description="Helical" evidence="6">
    <location>
        <begin position="103"/>
        <end position="126"/>
    </location>
</feature>
<sequence length="407" mass="44941">MKASNKPIWTRNFLGVSFVNLIVFITFYSLLTTLPIYVIYELKGTEAQAGLVVTVMLLSAILIRPFSGNLLQRFGKRNVLIASTSLFAFTSLGYIWIDQFIPLMILRFLHGFSFAILTTTTSTIAAETVPLERKGEGLGYFTMFMNIAIVIGPFIGLTLIQFISFHLLFVILSTFVVISVICAWLVRLQSQPAPVGSQSQSQPKRKLSIHDFFEFKAVPFSFIISLVAFAYAGILSFISVYAIEVGLEQVSGYFFLVFAVTMLVSRPYLGRLFDQRGAKIVILPSLIMYSIGFILLAFSQSAWLFLVAAGVIGIGYGSLMPLFLSLATESVAANRTGHATATFFTLYDSGVAAGSFILGLMVPWMGFSNLFFFLAAFVLVILVSFQFLNNRVEVAKVKKVNVNKISG</sequence>
<dbReference type="Pfam" id="PF07690">
    <property type="entry name" value="MFS_1"/>
    <property type="match status" value="1"/>
</dbReference>
<feature type="transmembrane region" description="Helical" evidence="6">
    <location>
        <begin position="12"/>
        <end position="37"/>
    </location>
</feature>
<evidence type="ECO:0000256" key="6">
    <source>
        <dbReference type="SAM" id="Phobius"/>
    </source>
</evidence>
<protein>
    <submittedName>
        <fullName evidence="8">MFS transporter</fullName>
    </submittedName>
</protein>
<dbReference type="PROSITE" id="PS50850">
    <property type="entry name" value="MFS"/>
    <property type="match status" value="1"/>
</dbReference>
<feature type="transmembrane region" description="Helical" evidence="6">
    <location>
        <begin position="166"/>
        <end position="186"/>
    </location>
</feature>
<evidence type="ECO:0000256" key="1">
    <source>
        <dbReference type="ARBA" id="ARBA00004651"/>
    </source>
</evidence>
<evidence type="ECO:0000313" key="9">
    <source>
        <dbReference type="Proteomes" id="UP000030832"/>
    </source>
</evidence>
<evidence type="ECO:0000256" key="2">
    <source>
        <dbReference type="ARBA" id="ARBA00022448"/>
    </source>
</evidence>
<gene>
    <name evidence="8" type="ORF">LQ50_08470</name>
</gene>
<dbReference type="EMBL" id="JRJU01000008">
    <property type="protein sequence ID" value="KHF40551.1"/>
    <property type="molecule type" value="Genomic_DNA"/>
</dbReference>
<dbReference type="InterPro" id="IPR036259">
    <property type="entry name" value="MFS_trans_sf"/>
</dbReference>
<dbReference type="InterPro" id="IPR011701">
    <property type="entry name" value="MFS"/>
</dbReference>
<keyword evidence="2" id="KW-0813">Transport</keyword>
<dbReference type="STRING" id="333138.LQ50_08470"/>
<dbReference type="InterPro" id="IPR052714">
    <property type="entry name" value="MFS_Exporter"/>
</dbReference>
<dbReference type="Proteomes" id="UP000030832">
    <property type="component" value="Unassembled WGS sequence"/>
</dbReference>
<dbReference type="GO" id="GO:0022857">
    <property type="term" value="F:transmembrane transporter activity"/>
    <property type="evidence" value="ECO:0007669"/>
    <property type="project" value="InterPro"/>
</dbReference>
<dbReference type="Gene3D" id="1.20.1250.20">
    <property type="entry name" value="MFS general substrate transporter like domains"/>
    <property type="match status" value="1"/>
</dbReference>
<dbReference type="CDD" id="cd17489">
    <property type="entry name" value="MFS_YfcJ_like"/>
    <property type="match status" value="1"/>
</dbReference>
<keyword evidence="5 6" id="KW-0472">Membrane</keyword>
<name>A0A0B0ILK5_9BACI</name>
<evidence type="ECO:0000313" key="8">
    <source>
        <dbReference type="EMBL" id="KHF40551.1"/>
    </source>
</evidence>
<accession>A0A0B0ILK5</accession>
<feature type="transmembrane region" description="Helical" evidence="6">
    <location>
        <begin position="79"/>
        <end position="97"/>
    </location>
</feature>
<dbReference type="OrthoDB" id="9814001at2"/>
<feature type="transmembrane region" description="Helical" evidence="6">
    <location>
        <begin position="250"/>
        <end position="269"/>
    </location>
</feature>
<feature type="transmembrane region" description="Helical" evidence="6">
    <location>
        <begin position="281"/>
        <end position="298"/>
    </location>
</feature>
<dbReference type="PANTHER" id="PTHR23531">
    <property type="entry name" value="QUINOLENE RESISTANCE PROTEIN NORA"/>
    <property type="match status" value="1"/>
</dbReference>
<dbReference type="InterPro" id="IPR020846">
    <property type="entry name" value="MFS_dom"/>
</dbReference>
<feature type="transmembrane region" description="Helical" evidence="6">
    <location>
        <begin position="49"/>
        <end position="67"/>
    </location>
</feature>
<feature type="transmembrane region" description="Helical" evidence="6">
    <location>
        <begin position="304"/>
        <end position="327"/>
    </location>
</feature>
<feature type="transmembrane region" description="Helical" evidence="6">
    <location>
        <begin position="215"/>
        <end position="238"/>
    </location>
</feature>
<keyword evidence="3 6" id="KW-0812">Transmembrane</keyword>
<feature type="transmembrane region" description="Helical" evidence="6">
    <location>
        <begin position="370"/>
        <end position="389"/>
    </location>
</feature>
<dbReference type="eggNOG" id="COG2814">
    <property type="taxonomic scope" value="Bacteria"/>
</dbReference>
<evidence type="ECO:0000256" key="3">
    <source>
        <dbReference type="ARBA" id="ARBA00022692"/>
    </source>
</evidence>
<proteinExistence type="predicted"/>